<evidence type="ECO:0000256" key="6">
    <source>
        <dbReference type="PIRSR" id="PIRSR602401-1"/>
    </source>
</evidence>
<evidence type="ECO:0000256" key="7">
    <source>
        <dbReference type="RuleBase" id="RU000461"/>
    </source>
</evidence>
<dbReference type="EMBL" id="JAUEDM010000004">
    <property type="protein sequence ID" value="KAK3318700.1"/>
    <property type="molecule type" value="Genomic_DNA"/>
</dbReference>
<evidence type="ECO:0000256" key="1">
    <source>
        <dbReference type="ARBA" id="ARBA00001971"/>
    </source>
</evidence>
<sequence length="547" mass="61526">MGRPLAAAIHNLQVGQLWGRITSNYRSLSPIVPQILTAIAALLVSYLALRAIYNVYYHPLSKYPGPKLAAMTDLWWARAMVSGRYPWIIEAVIKRYGPVVRIAPNELVFLTPQAAKDIYLSQEKSMELFVLVGYDALDTGDGGIANETDPVRHRAIAKKLAPAFSTRNLKAKEAPIYKHIDLFVQRMREHGGEGKGAEMRRWCDWLGLDLSADLTYGVDMGQMRNLKDSMLLTAAMKMNLVVTMSTITRKIPLLTPLTYLCIPPSILFLMPKLIRNNSQDVKDRIARRGKTDHLDYFEHLIPADADDKTGAALPHGTKKELYTIENIAAQLMLAGWQPVAGQFYALLLFLLGEATAYKTLVEEIRGAAAFKRYDDITLEAVGELKYLHACVQESLRLHPETGDGLPRVSPGAVIDGSYVPPGVVCQIAYFAAHRSERYFTDPLMFRPERWLKPDHPRYDARYKDDDLRASRPFSQGPRGCPGGAIASAVVRLFTARVLWEFDLEPGVPGPAGLPVFERDFRYMNTWDRRPELWVKFKPVKEGLTARE</sequence>
<dbReference type="PANTHER" id="PTHR24305:SF210">
    <property type="entry name" value="CYTOCHROME P450 MONOOXYGENASE ASQL-RELATED"/>
    <property type="match status" value="1"/>
</dbReference>
<comment type="similarity">
    <text evidence="2 7">Belongs to the cytochrome P450 family.</text>
</comment>
<dbReference type="Gene3D" id="1.10.630.10">
    <property type="entry name" value="Cytochrome P450"/>
    <property type="match status" value="1"/>
</dbReference>
<dbReference type="AlphaFoldDB" id="A0AAE0I5B8"/>
<dbReference type="Pfam" id="PF00067">
    <property type="entry name" value="p450"/>
    <property type="match status" value="1"/>
</dbReference>
<comment type="cofactor">
    <cofactor evidence="1 6">
        <name>heme</name>
        <dbReference type="ChEBI" id="CHEBI:30413"/>
    </cofactor>
</comment>
<dbReference type="PRINTS" id="PR00463">
    <property type="entry name" value="EP450I"/>
</dbReference>
<evidence type="ECO:0000313" key="8">
    <source>
        <dbReference type="EMBL" id="KAK3318700.1"/>
    </source>
</evidence>
<dbReference type="GO" id="GO:0005506">
    <property type="term" value="F:iron ion binding"/>
    <property type="evidence" value="ECO:0007669"/>
    <property type="project" value="InterPro"/>
</dbReference>
<dbReference type="Proteomes" id="UP001283341">
    <property type="component" value="Unassembled WGS sequence"/>
</dbReference>
<name>A0AAE0I5B8_9PEZI</name>
<gene>
    <name evidence="8" type="ORF">B0H66DRAFT_248037</name>
</gene>
<evidence type="ECO:0000256" key="3">
    <source>
        <dbReference type="ARBA" id="ARBA00022617"/>
    </source>
</evidence>
<keyword evidence="5 6" id="KW-0408">Iron</keyword>
<dbReference type="PROSITE" id="PS00086">
    <property type="entry name" value="CYTOCHROME_P450"/>
    <property type="match status" value="1"/>
</dbReference>
<keyword evidence="7" id="KW-0503">Monooxygenase</keyword>
<keyword evidence="4 6" id="KW-0479">Metal-binding</keyword>
<dbReference type="GO" id="GO:0016705">
    <property type="term" value="F:oxidoreductase activity, acting on paired donors, with incorporation or reduction of molecular oxygen"/>
    <property type="evidence" value="ECO:0007669"/>
    <property type="project" value="InterPro"/>
</dbReference>
<accession>A0AAE0I5B8</accession>
<keyword evidence="3 6" id="KW-0349">Heme</keyword>
<dbReference type="SUPFAM" id="SSF48264">
    <property type="entry name" value="Cytochrome P450"/>
    <property type="match status" value="1"/>
</dbReference>
<proteinExistence type="inferred from homology"/>
<dbReference type="InterPro" id="IPR036396">
    <property type="entry name" value="Cyt_P450_sf"/>
</dbReference>
<reference evidence="8" key="1">
    <citation type="journal article" date="2023" name="Mol. Phylogenet. Evol.">
        <title>Genome-scale phylogeny and comparative genomics of the fungal order Sordariales.</title>
        <authorList>
            <person name="Hensen N."/>
            <person name="Bonometti L."/>
            <person name="Westerberg I."/>
            <person name="Brannstrom I.O."/>
            <person name="Guillou S."/>
            <person name="Cros-Aarteil S."/>
            <person name="Calhoun S."/>
            <person name="Haridas S."/>
            <person name="Kuo A."/>
            <person name="Mondo S."/>
            <person name="Pangilinan J."/>
            <person name="Riley R."/>
            <person name="LaButti K."/>
            <person name="Andreopoulos B."/>
            <person name="Lipzen A."/>
            <person name="Chen C."/>
            <person name="Yan M."/>
            <person name="Daum C."/>
            <person name="Ng V."/>
            <person name="Clum A."/>
            <person name="Steindorff A."/>
            <person name="Ohm R.A."/>
            <person name="Martin F."/>
            <person name="Silar P."/>
            <person name="Natvig D.O."/>
            <person name="Lalanne C."/>
            <person name="Gautier V."/>
            <person name="Ament-Velasquez S.L."/>
            <person name="Kruys A."/>
            <person name="Hutchinson M.I."/>
            <person name="Powell A.J."/>
            <person name="Barry K."/>
            <person name="Miller A.N."/>
            <person name="Grigoriev I.V."/>
            <person name="Debuchy R."/>
            <person name="Gladieux P."/>
            <person name="Hiltunen Thoren M."/>
            <person name="Johannesson H."/>
        </authorList>
    </citation>
    <scope>NUCLEOTIDE SEQUENCE</scope>
    <source>
        <strain evidence="8">CBS 118394</strain>
    </source>
</reference>
<protein>
    <submittedName>
        <fullName evidence="8">Cytochrome P450</fullName>
    </submittedName>
</protein>
<dbReference type="GO" id="GO:0004497">
    <property type="term" value="F:monooxygenase activity"/>
    <property type="evidence" value="ECO:0007669"/>
    <property type="project" value="UniProtKB-KW"/>
</dbReference>
<reference evidence="8" key="2">
    <citation type="submission" date="2023-06" db="EMBL/GenBank/DDBJ databases">
        <authorList>
            <consortium name="Lawrence Berkeley National Laboratory"/>
            <person name="Haridas S."/>
            <person name="Hensen N."/>
            <person name="Bonometti L."/>
            <person name="Westerberg I."/>
            <person name="Brannstrom I.O."/>
            <person name="Guillou S."/>
            <person name="Cros-Aarteil S."/>
            <person name="Calhoun S."/>
            <person name="Kuo A."/>
            <person name="Mondo S."/>
            <person name="Pangilinan J."/>
            <person name="Riley R."/>
            <person name="Labutti K."/>
            <person name="Andreopoulos B."/>
            <person name="Lipzen A."/>
            <person name="Chen C."/>
            <person name="Yanf M."/>
            <person name="Daum C."/>
            <person name="Ng V."/>
            <person name="Clum A."/>
            <person name="Steindorff A."/>
            <person name="Ohm R."/>
            <person name="Martin F."/>
            <person name="Silar P."/>
            <person name="Natvig D."/>
            <person name="Lalanne C."/>
            <person name="Gautier V."/>
            <person name="Ament-Velasquez S.L."/>
            <person name="Kruys A."/>
            <person name="Hutchinson M.I."/>
            <person name="Powell A.J."/>
            <person name="Barry K."/>
            <person name="Miller A.N."/>
            <person name="Grigoriev I.V."/>
            <person name="Debuchy R."/>
            <person name="Gladieux P."/>
            <person name="Thoren M.H."/>
            <person name="Johannesson H."/>
        </authorList>
    </citation>
    <scope>NUCLEOTIDE SEQUENCE</scope>
    <source>
        <strain evidence="8">CBS 118394</strain>
    </source>
</reference>
<dbReference type="GO" id="GO:0020037">
    <property type="term" value="F:heme binding"/>
    <property type="evidence" value="ECO:0007669"/>
    <property type="project" value="InterPro"/>
</dbReference>
<dbReference type="InterPro" id="IPR002401">
    <property type="entry name" value="Cyt_P450_E_grp-I"/>
</dbReference>
<dbReference type="PANTHER" id="PTHR24305">
    <property type="entry name" value="CYTOCHROME P450"/>
    <property type="match status" value="1"/>
</dbReference>
<dbReference type="InterPro" id="IPR050121">
    <property type="entry name" value="Cytochrome_P450_monoxygenase"/>
</dbReference>
<evidence type="ECO:0000256" key="5">
    <source>
        <dbReference type="ARBA" id="ARBA00023004"/>
    </source>
</evidence>
<dbReference type="InterPro" id="IPR001128">
    <property type="entry name" value="Cyt_P450"/>
</dbReference>
<feature type="binding site" description="axial binding residue" evidence="6">
    <location>
        <position position="480"/>
    </location>
    <ligand>
        <name>heme</name>
        <dbReference type="ChEBI" id="CHEBI:30413"/>
    </ligand>
    <ligandPart>
        <name>Fe</name>
        <dbReference type="ChEBI" id="CHEBI:18248"/>
    </ligandPart>
</feature>
<keyword evidence="9" id="KW-1185">Reference proteome</keyword>
<dbReference type="InterPro" id="IPR017972">
    <property type="entry name" value="Cyt_P450_CS"/>
</dbReference>
<keyword evidence="7" id="KW-0560">Oxidoreductase</keyword>
<evidence type="ECO:0000256" key="4">
    <source>
        <dbReference type="ARBA" id="ARBA00022723"/>
    </source>
</evidence>
<organism evidence="8 9">
    <name type="scientific">Apodospora peruviana</name>
    <dbReference type="NCBI Taxonomy" id="516989"/>
    <lineage>
        <taxon>Eukaryota</taxon>
        <taxon>Fungi</taxon>
        <taxon>Dikarya</taxon>
        <taxon>Ascomycota</taxon>
        <taxon>Pezizomycotina</taxon>
        <taxon>Sordariomycetes</taxon>
        <taxon>Sordariomycetidae</taxon>
        <taxon>Sordariales</taxon>
        <taxon>Lasiosphaeriaceae</taxon>
        <taxon>Apodospora</taxon>
    </lineage>
</organism>
<comment type="caution">
    <text evidence="8">The sequence shown here is derived from an EMBL/GenBank/DDBJ whole genome shotgun (WGS) entry which is preliminary data.</text>
</comment>
<evidence type="ECO:0000256" key="2">
    <source>
        <dbReference type="ARBA" id="ARBA00010617"/>
    </source>
</evidence>
<evidence type="ECO:0000313" key="9">
    <source>
        <dbReference type="Proteomes" id="UP001283341"/>
    </source>
</evidence>